<dbReference type="InterPro" id="IPR013909">
    <property type="entry name" value="NuBaID_C"/>
</dbReference>
<dbReference type="GO" id="GO:0005634">
    <property type="term" value="C:nucleus"/>
    <property type="evidence" value="ECO:0007669"/>
    <property type="project" value="UniProtKB-SubCell"/>
</dbReference>
<gene>
    <name evidence="9" type="ORF">O0I10_009885</name>
</gene>
<feature type="compositionally biased region" description="Basic and acidic residues" evidence="6">
    <location>
        <begin position="1127"/>
        <end position="1140"/>
    </location>
</feature>
<feature type="compositionally biased region" description="Low complexity" evidence="6">
    <location>
        <begin position="558"/>
        <end position="569"/>
    </location>
</feature>
<dbReference type="InterPro" id="IPR012935">
    <property type="entry name" value="NuBaID_N"/>
</dbReference>
<evidence type="ECO:0000256" key="5">
    <source>
        <dbReference type="ARBA" id="ARBA00023242"/>
    </source>
</evidence>
<feature type="compositionally biased region" description="Acidic residues" evidence="6">
    <location>
        <begin position="435"/>
        <end position="455"/>
    </location>
</feature>
<feature type="domain" description="C3HC-type" evidence="7">
    <location>
        <begin position="75"/>
        <end position="202"/>
    </location>
</feature>
<dbReference type="EMBL" id="JARTCD010000061">
    <property type="protein sequence ID" value="KAJ8654444.1"/>
    <property type="molecule type" value="Genomic_DNA"/>
</dbReference>
<evidence type="ECO:0000259" key="7">
    <source>
        <dbReference type="Pfam" id="PF07967"/>
    </source>
</evidence>
<evidence type="ECO:0008006" key="11">
    <source>
        <dbReference type="Google" id="ProtNLM"/>
    </source>
</evidence>
<evidence type="ECO:0000256" key="2">
    <source>
        <dbReference type="ARBA" id="ARBA00022723"/>
    </source>
</evidence>
<dbReference type="RefSeq" id="XP_058339358.1">
    <property type="nucleotide sequence ID" value="XM_058489871.1"/>
</dbReference>
<protein>
    <recommendedName>
        <fullName evidence="11">C3HC-type domain-containing protein</fullName>
    </recommendedName>
</protein>
<feature type="compositionally biased region" description="Basic and acidic residues" evidence="6">
    <location>
        <begin position="1086"/>
        <end position="1113"/>
    </location>
</feature>
<feature type="compositionally biased region" description="Low complexity" evidence="6">
    <location>
        <begin position="458"/>
        <end position="470"/>
    </location>
</feature>
<dbReference type="PANTHER" id="PTHR15835">
    <property type="entry name" value="NUCLEAR-INTERACTING PARTNER OF ALK"/>
    <property type="match status" value="1"/>
</dbReference>
<keyword evidence="2" id="KW-0479">Metal-binding</keyword>
<dbReference type="Proteomes" id="UP001234581">
    <property type="component" value="Unassembled WGS sequence"/>
</dbReference>
<feature type="compositionally biased region" description="Low complexity" evidence="6">
    <location>
        <begin position="996"/>
        <end position="1005"/>
    </location>
</feature>
<keyword evidence="10" id="KW-1185">Reference proteome</keyword>
<keyword evidence="5" id="KW-0539">Nucleus</keyword>
<feature type="compositionally biased region" description="Basic and acidic residues" evidence="6">
    <location>
        <begin position="46"/>
        <end position="59"/>
    </location>
</feature>
<evidence type="ECO:0000256" key="3">
    <source>
        <dbReference type="ARBA" id="ARBA00022771"/>
    </source>
</evidence>
<feature type="compositionally biased region" description="Acidic residues" evidence="6">
    <location>
        <begin position="484"/>
        <end position="508"/>
    </location>
</feature>
<dbReference type="AlphaFoldDB" id="A0AAD7UVP6"/>
<feature type="compositionally biased region" description="Low complexity" evidence="6">
    <location>
        <begin position="638"/>
        <end position="651"/>
    </location>
</feature>
<name>A0AAD7UVP6_9FUNG</name>
<feature type="compositionally biased region" description="Low complexity" evidence="6">
    <location>
        <begin position="961"/>
        <end position="972"/>
    </location>
</feature>
<feature type="region of interest" description="Disordered" evidence="6">
    <location>
        <begin position="406"/>
        <end position="815"/>
    </location>
</feature>
<comment type="caution">
    <text evidence="9">The sequence shown here is derived from an EMBL/GenBank/DDBJ whole genome shotgun (WGS) entry which is preliminary data.</text>
</comment>
<feature type="region of interest" description="Disordered" evidence="6">
    <location>
        <begin position="32"/>
        <end position="68"/>
    </location>
</feature>
<accession>A0AAD7UVP6</accession>
<evidence type="ECO:0000256" key="1">
    <source>
        <dbReference type="ARBA" id="ARBA00004123"/>
    </source>
</evidence>
<feature type="compositionally biased region" description="Polar residues" evidence="6">
    <location>
        <begin position="736"/>
        <end position="749"/>
    </location>
</feature>
<feature type="compositionally biased region" description="Polar residues" evidence="6">
    <location>
        <begin position="701"/>
        <end position="712"/>
    </location>
</feature>
<organism evidence="9 10">
    <name type="scientific">Lichtheimia ornata</name>
    <dbReference type="NCBI Taxonomy" id="688661"/>
    <lineage>
        <taxon>Eukaryota</taxon>
        <taxon>Fungi</taxon>
        <taxon>Fungi incertae sedis</taxon>
        <taxon>Mucoromycota</taxon>
        <taxon>Mucoromycotina</taxon>
        <taxon>Mucoromycetes</taxon>
        <taxon>Mucorales</taxon>
        <taxon>Lichtheimiaceae</taxon>
        <taxon>Lichtheimia</taxon>
    </lineage>
</organism>
<comment type="subcellular location">
    <subcellularLocation>
        <location evidence="1">Nucleus</location>
    </subcellularLocation>
</comment>
<keyword evidence="3" id="KW-0863">Zinc-finger</keyword>
<evidence type="ECO:0000256" key="6">
    <source>
        <dbReference type="SAM" id="MobiDB-lite"/>
    </source>
</evidence>
<feature type="domain" description="NuBaID C-terminal" evidence="8">
    <location>
        <begin position="255"/>
        <end position="308"/>
    </location>
</feature>
<feature type="compositionally biased region" description="Polar residues" evidence="6">
    <location>
        <begin position="984"/>
        <end position="995"/>
    </location>
</feature>
<feature type="compositionally biased region" description="Polar residues" evidence="6">
    <location>
        <begin position="852"/>
        <end position="863"/>
    </location>
</feature>
<keyword evidence="4" id="KW-0862">Zinc</keyword>
<feature type="compositionally biased region" description="Polar residues" evidence="6">
    <location>
        <begin position="658"/>
        <end position="668"/>
    </location>
</feature>
<feature type="compositionally biased region" description="Basic and acidic residues" evidence="6">
    <location>
        <begin position="864"/>
        <end position="882"/>
    </location>
</feature>
<feature type="compositionally biased region" description="Basic and acidic residues" evidence="6">
    <location>
        <begin position="889"/>
        <end position="946"/>
    </location>
</feature>
<dbReference type="GO" id="GO:0008270">
    <property type="term" value="F:zinc ion binding"/>
    <property type="evidence" value="ECO:0007669"/>
    <property type="project" value="UniProtKB-KW"/>
</dbReference>
<feature type="compositionally biased region" description="Acidic residues" evidence="6">
    <location>
        <begin position="670"/>
        <end position="685"/>
    </location>
</feature>
<sequence>MDTTSDLLKVCNETREIVANILKGKRPLKRTIEETADSSLPNDAQLPDKRSRNDYDIHPSENGNDDTQVRLTQAYDRAKFYERLETFADAYIENKRPLTAIQCAMHGFADTHQLEGPNHDIAKLECVDCKGTNYVIDISNTDEQSVRLNQVVEKYTSGLYTFHRDGCFWRDNACPATIYSFPKLSTVEALDMMRKSGREWLQSGVRLPKIIHPLNSRQSTQLDFLIRDFQNPGDRYKFTISLPSDLCDAVGTSYLLPVFGWHYAEPNIIKCKDCFRKKNLHELAALESSFNVVKEHRDYCPWVNCNNAHVEPPQPTPFMRQLCGYEWMLAAVDLEYALLLRMQEESPVYQASREQWFIDEQKRMEKLRETLDREFTVFSQQPESPPAQPSEEHALPTIAVTDEQPHIEKPSEEEATTTSPAAQPQPQPSPSPEKQDEDDLGEYLESENEAEEEDVKEPAAATTTTTTTVPENKEEEEVTKQPEFEDEEELDESLLEEVGDVTEPEQTEEDYKLMETTAVNEEQGEKMDVDEQESTAGAGAGDTPLHLDTLEDHDMEEVTPAATETEPAELGQAIETTTITPPSIAEKEDGEVTSVTEEPINQEENASTAATIDMAAEESSEAPLDVATEAIDKSEQPTTSTTDAPTTTTTTNEDEKSTQVTEAASTDEITAMEEEAAAADEEEAGLIETPKDVLQGEPDSDVQTPQHDQTLSAEDELKEFAESPLPTTAEEKQDVGDTTTHADINTPSQGEEPETQVPMPDDAQAEEKEHEDVTLDTATPQNEEETIAETKESAESTTEAAQPNQDDLLLEEDDQELVQKSEAKEALDVEPAVQDDGVSTPMDLYIEEEGSGNVTESTAPETSKNVEADAQKVVDKGEQLLEKEEEEPLVNKENESIVDEKKEESLENKEDGSIEGHKEESPANKEDALVEEKQDEGLVDEKKSELNIENEPTTITTAKGEQVVEQQPIVEEPSAKEETPANVPETTADNSNNDAQPTVPTVTVVEEQEDDGDHSVVPVANAGAMDELHASQPQAEQDIDTPTHVEEDDTAIVHDDQQKKKEQPQQEDAEMQIGDAGQAQDNNVDDGEKGDAMDEVEVEVHEVPDSVGEKKELEEEGMVNKEGTSNVEREETSVENREENQQDQMEM</sequence>
<evidence type="ECO:0000256" key="4">
    <source>
        <dbReference type="ARBA" id="ARBA00022833"/>
    </source>
</evidence>
<evidence type="ECO:0000313" key="10">
    <source>
        <dbReference type="Proteomes" id="UP001234581"/>
    </source>
</evidence>
<dbReference type="GeneID" id="83217290"/>
<dbReference type="Pfam" id="PF08600">
    <property type="entry name" value="NuBaID_C"/>
    <property type="match status" value="1"/>
</dbReference>
<proteinExistence type="predicted"/>
<dbReference type="Pfam" id="PF07967">
    <property type="entry name" value="zf-C3HC"/>
    <property type="match status" value="1"/>
</dbReference>
<feature type="compositionally biased region" description="Polar residues" evidence="6">
    <location>
        <begin position="950"/>
        <end position="959"/>
    </location>
</feature>
<feature type="region of interest" description="Disordered" evidence="6">
    <location>
        <begin position="848"/>
        <end position="1147"/>
    </location>
</feature>
<reference evidence="9 10" key="1">
    <citation type="submission" date="2023-03" db="EMBL/GenBank/DDBJ databases">
        <title>Genome sequence of Lichtheimia ornata CBS 291.66.</title>
        <authorList>
            <person name="Mohabir J.T."/>
            <person name="Shea T.P."/>
            <person name="Kurbessoian T."/>
            <person name="Berby B."/>
            <person name="Fontaine J."/>
            <person name="Livny J."/>
            <person name="Gnirke A."/>
            <person name="Stajich J.E."/>
            <person name="Cuomo C.A."/>
        </authorList>
    </citation>
    <scope>NUCLEOTIDE SEQUENCE [LARGE SCALE GENOMIC DNA]</scope>
    <source>
        <strain evidence="9">CBS 291.66</strain>
    </source>
</reference>
<feature type="compositionally biased region" description="Low complexity" evidence="6">
    <location>
        <begin position="795"/>
        <end position="807"/>
    </location>
</feature>
<evidence type="ECO:0000313" key="9">
    <source>
        <dbReference type="EMBL" id="KAJ8654444.1"/>
    </source>
</evidence>
<feature type="compositionally biased region" description="Basic and acidic residues" evidence="6">
    <location>
        <begin position="1041"/>
        <end position="1064"/>
    </location>
</feature>
<evidence type="ECO:0000259" key="8">
    <source>
        <dbReference type="Pfam" id="PF08600"/>
    </source>
</evidence>
<dbReference type="PANTHER" id="PTHR15835:SF6">
    <property type="entry name" value="ZINC FINGER C3HC-TYPE PROTEIN 1"/>
    <property type="match status" value="1"/>
</dbReference>